<dbReference type="AlphaFoldDB" id="A0A4P6UYN0"/>
<dbReference type="KEGG" id="rpod:E0E05_02665"/>
<evidence type="ECO:0000313" key="3">
    <source>
        <dbReference type="Proteomes" id="UP000293719"/>
    </source>
</evidence>
<dbReference type="Proteomes" id="UP000293719">
    <property type="component" value="Chromosome"/>
</dbReference>
<sequence>MTALRQEPDGLSVEAGEDGAAHCLAPGRDRAIGEVAAGIEHGKAGIDSGAVDDERMIVDNSRIDAAIWTRVLRYALRATQTNSHRTGSGTNSSSARMIVSSAARA</sequence>
<evidence type="ECO:0000256" key="1">
    <source>
        <dbReference type="SAM" id="MobiDB-lite"/>
    </source>
</evidence>
<name>A0A4P6UYN0_9HYPH</name>
<feature type="region of interest" description="Disordered" evidence="1">
    <location>
        <begin position="80"/>
        <end position="105"/>
    </location>
</feature>
<evidence type="ECO:0000313" key="2">
    <source>
        <dbReference type="EMBL" id="QBK29593.1"/>
    </source>
</evidence>
<protein>
    <submittedName>
        <fullName evidence="2">Uncharacterized protein</fullName>
    </submittedName>
</protein>
<accession>A0A4P6UYN0</accession>
<dbReference type="EMBL" id="CP036532">
    <property type="protein sequence ID" value="QBK29593.1"/>
    <property type="molecule type" value="Genomic_DNA"/>
</dbReference>
<keyword evidence="3" id="KW-1185">Reference proteome</keyword>
<proteinExistence type="predicted"/>
<organism evidence="2 3">
    <name type="scientific">Roseitalea porphyridii</name>
    <dbReference type="NCBI Taxonomy" id="1852022"/>
    <lineage>
        <taxon>Bacteria</taxon>
        <taxon>Pseudomonadati</taxon>
        <taxon>Pseudomonadota</taxon>
        <taxon>Alphaproteobacteria</taxon>
        <taxon>Hyphomicrobiales</taxon>
        <taxon>Ahrensiaceae</taxon>
        <taxon>Roseitalea</taxon>
    </lineage>
</organism>
<reference evidence="2 3" key="1">
    <citation type="journal article" date="2017" name="Int. J. Syst. Evol. Microbiol.">
        <title>Roseitalea porphyridii gen. nov., sp. nov., isolated from a red alga, and reclassification of Hoeflea suaedae Chung et al. 2013 as Pseudohoeflea suaedae gen. nov., comb. nov.</title>
        <authorList>
            <person name="Hyeon J.W."/>
            <person name="Jeong S.E."/>
            <person name="Baek K."/>
            <person name="Jeon C.O."/>
        </authorList>
    </citation>
    <scope>NUCLEOTIDE SEQUENCE [LARGE SCALE GENOMIC DNA]</scope>
    <source>
        <strain evidence="2 3">MA7-20</strain>
    </source>
</reference>
<gene>
    <name evidence="2" type="ORF">E0E05_02665</name>
</gene>
<feature type="compositionally biased region" description="Polar residues" evidence="1">
    <location>
        <begin position="80"/>
        <end position="95"/>
    </location>
</feature>